<dbReference type="OrthoDB" id="120976at2759"/>
<sequence length="740" mass="86887">MKKNTLQKAYYNSQQQNQEYNAIKISLKKNNQSNIFFVRVNRDGNIINQSQFIGLNKQIEQDQDIQEVKIISMDDAQQLKIEQQSIYETILESLKLNQNVKKLTLHDISNEIQFQEFQEINFLEELEIQMQEQNKTDLVQLESFKQVKISKKLDNQIEDGHKSYFQEIPLIKFQKQLKVFKYNQNLLSNDLIYLSQCNLQHLQILNIKFQIYSPQDIQTLSQAFTNFCNLNTLDLSINSIIKEEINQYFITWKNIQLLTLLNISLPSILIPNLLQGFDDLPLLKRFSINIFNRIDENNAKILGQQIEKIQTLEVFNFYLNNCQLRNQTTKEIFKSFQNQQKLQLFINDENLDQTTVNHIFNVKFKNLYDLDINFNQQHLSLESVKVLKDNLATLQSLKTLHIRCAQANINLIYLILLQINNQKLSIYLNKILFEFNLSKCYLEIDFGNLSEKQFDNEGDQLFQQLYPLLDSNLNHLSLKFGYLDITNKGIKLIAKSLLFLKNLTRLELDIFWNFNISYAELADSISNLKNLKNLKLSPMMISCMAKSLSQIKQQLQTISIYQICQQYEDKDSPQIPSKAKTEPVIQNLFNGLTNFAYIRQLNLQINIQISENNIKLLMSSLNQLNNLNLLQLKFIEQTTSQSFLLKLLKELLNKRQFIGLELQFVLDYQPVQKKKCNDYEPFVSSLIKNRQLTYLKLYDIIDSSDLKNILQIQCIKKLNKLVVFNQPIFNCNYTIYNGGA</sequence>
<evidence type="ECO:0000313" key="2">
    <source>
        <dbReference type="Proteomes" id="UP000009168"/>
    </source>
</evidence>
<protein>
    <recommendedName>
        <fullName evidence="3">Kinase domain protein</fullName>
    </recommendedName>
</protein>
<evidence type="ECO:0000313" key="1">
    <source>
        <dbReference type="EMBL" id="EAR94862.2"/>
    </source>
</evidence>
<accession>Q23E91</accession>
<dbReference type="InParanoid" id="Q23E91"/>
<dbReference type="HOGENOM" id="CLU_361132_0_0_1"/>
<dbReference type="SUPFAM" id="SSF52047">
    <property type="entry name" value="RNI-like"/>
    <property type="match status" value="2"/>
</dbReference>
<name>Q23E91_TETTS</name>
<evidence type="ECO:0008006" key="3">
    <source>
        <dbReference type="Google" id="ProtNLM"/>
    </source>
</evidence>
<organism evidence="1 2">
    <name type="scientific">Tetrahymena thermophila (strain SB210)</name>
    <dbReference type="NCBI Taxonomy" id="312017"/>
    <lineage>
        <taxon>Eukaryota</taxon>
        <taxon>Sar</taxon>
        <taxon>Alveolata</taxon>
        <taxon>Ciliophora</taxon>
        <taxon>Intramacronucleata</taxon>
        <taxon>Oligohymenophorea</taxon>
        <taxon>Hymenostomatida</taxon>
        <taxon>Tetrahymenina</taxon>
        <taxon>Tetrahymenidae</taxon>
        <taxon>Tetrahymena</taxon>
    </lineage>
</organism>
<dbReference type="AlphaFoldDB" id="Q23E91"/>
<proteinExistence type="predicted"/>
<dbReference type="GeneID" id="7842741"/>
<gene>
    <name evidence="1" type="ORF">TTHERM_00717880</name>
</gene>
<dbReference type="EMBL" id="GG662649">
    <property type="protein sequence ID" value="EAR94862.2"/>
    <property type="molecule type" value="Genomic_DNA"/>
</dbReference>
<dbReference type="Proteomes" id="UP000009168">
    <property type="component" value="Unassembled WGS sequence"/>
</dbReference>
<dbReference type="Gene3D" id="3.80.10.10">
    <property type="entry name" value="Ribonuclease Inhibitor"/>
    <property type="match status" value="2"/>
</dbReference>
<keyword evidence="2" id="KW-1185">Reference proteome</keyword>
<reference evidence="2" key="1">
    <citation type="journal article" date="2006" name="PLoS Biol.">
        <title>Macronuclear genome sequence of the ciliate Tetrahymena thermophila, a model eukaryote.</title>
        <authorList>
            <person name="Eisen J.A."/>
            <person name="Coyne R.S."/>
            <person name="Wu M."/>
            <person name="Wu D."/>
            <person name="Thiagarajan M."/>
            <person name="Wortman J.R."/>
            <person name="Badger J.H."/>
            <person name="Ren Q."/>
            <person name="Amedeo P."/>
            <person name="Jones K.M."/>
            <person name="Tallon L.J."/>
            <person name="Delcher A.L."/>
            <person name="Salzberg S.L."/>
            <person name="Silva J.C."/>
            <person name="Haas B.J."/>
            <person name="Majoros W.H."/>
            <person name="Farzad M."/>
            <person name="Carlton J.M."/>
            <person name="Smith R.K. Jr."/>
            <person name="Garg J."/>
            <person name="Pearlman R.E."/>
            <person name="Karrer K.M."/>
            <person name="Sun L."/>
            <person name="Manning G."/>
            <person name="Elde N.C."/>
            <person name="Turkewitz A.P."/>
            <person name="Asai D.J."/>
            <person name="Wilkes D.E."/>
            <person name="Wang Y."/>
            <person name="Cai H."/>
            <person name="Collins K."/>
            <person name="Stewart B.A."/>
            <person name="Lee S.R."/>
            <person name="Wilamowska K."/>
            <person name="Weinberg Z."/>
            <person name="Ruzzo W.L."/>
            <person name="Wloga D."/>
            <person name="Gaertig J."/>
            <person name="Frankel J."/>
            <person name="Tsao C.-C."/>
            <person name="Gorovsky M.A."/>
            <person name="Keeling P.J."/>
            <person name="Waller R.F."/>
            <person name="Patron N.J."/>
            <person name="Cherry J.M."/>
            <person name="Stover N.A."/>
            <person name="Krieger C.J."/>
            <person name="del Toro C."/>
            <person name="Ryder H.F."/>
            <person name="Williamson S.C."/>
            <person name="Barbeau R.A."/>
            <person name="Hamilton E.P."/>
            <person name="Orias E."/>
        </authorList>
    </citation>
    <scope>NUCLEOTIDE SEQUENCE [LARGE SCALE GENOMIC DNA]</scope>
    <source>
        <strain evidence="2">SB210</strain>
    </source>
</reference>
<dbReference type="InterPro" id="IPR032675">
    <property type="entry name" value="LRR_dom_sf"/>
</dbReference>
<dbReference type="KEGG" id="tet:TTHERM_00717880"/>
<dbReference type="RefSeq" id="XP_001015107.2">
    <property type="nucleotide sequence ID" value="XM_001015107.3"/>
</dbReference>